<evidence type="ECO:0000313" key="5">
    <source>
        <dbReference type="EMBL" id="SMP30964.1"/>
    </source>
</evidence>
<dbReference type="PROSITE" id="PS00330">
    <property type="entry name" value="HEMOLYSIN_CALCIUM"/>
    <property type="match status" value="4"/>
</dbReference>
<dbReference type="SUPFAM" id="SSF51120">
    <property type="entry name" value="beta-Roll"/>
    <property type="match status" value="3"/>
</dbReference>
<dbReference type="Proteomes" id="UP001157961">
    <property type="component" value="Unassembled WGS sequence"/>
</dbReference>
<evidence type="ECO:0000313" key="6">
    <source>
        <dbReference type="Proteomes" id="UP001157961"/>
    </source>
</evidence>
<dbReference type="InterPro" id="IPR018511">
    <property type="entry name" value="Hemolysin-typ_Ca-bd_CS"/>
</dbReference>
<dbReference type="PANTHER" id="PTHR38340">
    <property type="entry name" value="S-LAYER PROTEIN"/>
    <property type="match status" value="1"/>
</dbReference>
<dbReference type="InterPro" id="IPR036844">
    <property type="entry name" value="Hint_dom_sf"/>
</dbReference>
<dbReference type="Pfam" id="PF00353">
    <property type="entry name" value="HemolysinCabind"/>
    <property type="match status" value="5"/>
</dbReference>
<comment type="caution">
    <text evidence="5">The sequence shown here is derived from an EMBL/GenBank/DDBJ whole genome shotgun (WGS) entry which is preliminary data.</text>
</comment>
<dbReference type="Pfam" id="PF13403">
    <property type="entry name" value="Hint_2"/>
    <property type="match status" value="1"/>
</dbReference>
<evidence type="ECO:0000256" key="1">
    <source>
        <dbReference type="ARBA" id="ARBA00004613"/>
    </source>
</evidence>
<evidence type="ECO:0000259" key="4">
    <source>
        <dbReference type="Pfam" id="PF13403"/>
    </source>
</evidence>
<feature type="compositionally biased region" description="Acidic residues" evidence="3">
    <location>
        <begin position="388"/>
        <end position="418"/>
    </location>
</feature>
<proteinExistence type="predicted"/>
<evidence type="ECO:0000256" key="3">
    <source>
        <dbReference type="SAM" id="MobiDB-lite"/>
    </source>
</evidence>
<dbReference type="Gene3D" id="2.150.10.10">
    <property type="entry name" value="Serralysin-like metalloprotease, C-terminal"/>
    <property type="match status" value="3"/>
</dbReference>
<gene>
    <name evidence="5" type="ORF">SAMN06265373_107180</name>
</gene>
<protein>
    <submittedName>
        <fullName evidence="5">Ca2+-binding protein, RTX toxin-related</fullName>
    </submittedName>
</protein>
<sequence length="826" mass="86483">MTTYTGYLVSLDVGSNGLGTSDEIDGSLGENTIFTQQDMPIGSGSVTFPALGTVTGTFYAQSGQAYFVPDDSEVDPGDSLGYIDTFSDVINGSSGDDNIWVWADSDDVIHDTDGDIYDASGDDIIYAGSGDDSVVFGDGNDSIYGESGNDQIGLWTTGSGDNRLDGGAGNDTIIGGDGNDNIIGGDGDDVLYGASGADTFSGGAGSDEFWITDDHDYALIDGGNDASGWDLVGFSNWESTQGVDVTFSGDKAGTFDFGGTTTHGSFTEIEHIVGTNYADSIDASADSTNLTLEGFDGDDSITGSTGNNYIYGGAGDDTITGGGGDDKLFGGDGNDVFNVHAVVQPEELDDDDFEVGGLEVGGFDLSGFGEVEPAIAEIPSIDVYDEPLEDDAADDEPDDELELGDDDEIDDEEADDGTNDIVHVDGGGWWDTLSFHEGTSTSGVTVTYTGNSEGNFGLEGVDGTFTSIEALRTTENADFIDGSVSFESALMVTGDGNDTVIGTHGDDEIWAGGDNDLINASSGDDTIGGGAGSDTITGGTGSDSFVIEDNDGFDVITDFTMDDRQTDQLDVSELTNEDGEPVQVSDVDVSSDNIGNAILSFPNGEAVKLQGIQASSINNSTLIEMGIPCFTAGVMIATPNGEVPIDHLHVGDLVQTLDHGPQPIVWIGKRHLGLAELIAFPKLRPVFIREGALGNSRDMLVSPQHGMVTTQGGDTPQLARAIHLARNGGPGFRIALGVQEVTYYHLMLERHEIIMADGAPTESFYPGPMAMGSLRTDERREITHLFPELLTLPGVSAYGPTARGFLKSRELSRDTAALFEPVRALT</sequence>
<dbReference type="InterPro" id="IPR028992">
    <property type="entry name" value="Hedgehog/Intein_dom"/>
</dbReference>
<dbReference type="SUPFAM" id="SSF51294">
    <property type="entry name" value="Hedgehog/intein (Hint) domain"/>
    <property type="match status" value="1"/>
</dbReference>
<feature type="domain" description="Hedgehog/Intein (Hint)" evidence="4">
    <location>
        <begin position="628"/>
        <end position="767"/>
    </location>
</feature>
<keyword evidence="6" id="KW-1185">Reference proteome</keyword>
<dbReference type="PANTHER" id="PTHR38340:SF1">
    <property type="entry name" value="S-LAYER PROTEIN"/>
    <property type="match status" value="1"/>
</dbReference>
<comment type="subcellular location">
    <subcellularLocation>
        <location evidence="1">Secreted</location>
    </subcellularLocation>
</comment>
<dbReference type="InterPro" id="IPR001343">
    <property type="entry name" value="Hemolysn_Ca-bd"/>
</dbReference>
<dbReference type="RefSeq" id="WP_283427279.1">
    <property type="nucleotide sequence ID" value="NZ_FXTY01000007.1"/>
</dbReference>
<feature type="region of interest" description="Disordered" evidence="3">
    <location>
        <begin position="388"/>
        <end position="420"/>
    </location>
</feature>
<keyword evidence="2" id="KW-0964">Secreted</keyword>
<dbReference type="PRINTS" id="PR00313">
    <property type="entry name" value="CABNDNGRPT"/>
</dbReference>
<dbReference type="InterPro" id="IPR011049">
    <property type="entry name" value="Serralysin-like_metalloprot_C"/>
</dbReference>
<dbReference type="EMBL" id="FXTY01000007">
    <property type="protein sequence ID" value="SMP30964.1"/>
    <property type="molecule type" value="Genomic_DNA"/>
</dbReference>
<name>A0ABY1PCR1_9RHOB</name>
<dbReference type="InterPro" id="IPR050557">
    <property type="entry name" value="RTX_toxin/Mannuronan_C5-epim"/>
</dbReference>
<accession>A0ABY1PCR1</accession>
<reference evidence="5 6" key="1">
    <citation type="submission" date="2017-05" db="EMBL/GenBank/DDBJ databases">
        <authorList>
            <person name="Varghese N."/>
            <person name="Submissions S."/>
        </authorList>
    </citation>
    <scope>NUCLEOTIDE SEQUENCE [LARGE SCALE GENOMIC DNA]</scope>
    <source>
        <strain evidence="5 6">DSM 29734</strain>
    </source>
</reference>
<organism evidence="5 6">
    <name type="scientific">Shimia sagamensis</name>
    <dbReference type="NCBI Taxonomy" id="1566352"/>
    <lineage>
        <taxon>Bacteria</taxon>
        <taxon>Pseudomonadati</taxon>
        <taxon>Pseudomonadota</taxon>
        <taxon>Alphaproteobacteria</taxon>
        <taxon>Rhodobacterales</taxon>
        <taxon>Roseobacteraceae</taxon>
    </lineage>
</organism>
<evidence type="ECO:0000256" key="2">
    <source>
        <dbReference type="ARBA" id="ARBA00022525"/>
    </source>
</evidence>